<dbReference type="Proteomes" id="UP000243579">
    <property type="component" value="Unassembled WGS sequence"/>
</dbReference>
<dbReference type="STRING" id="1202772.A0A1V9ZPE1"/>
<proteinExistence type="predicted"/>
<reference evidence="1 2" key="1">
    <citation type="journal article" date="2014" name="Genome Biol. Evol.">
        <title>The secreted proteins of Achlya hypogyna and Thraustotheca clavata identify the ancestral oomycete secretome and reveal gene acquisitions by horizontal gene transfer.</title>
        <authorList>
            <person name="Misner I."/>
            <person name="Blouin N."/>
            <person name="Leonard G."/>
            <person name="Richards T.A."/>
            <person name="Lane C.E."/>
        </authorList>
    </citation>
    <scope>NUCLEOTIDE SEQUENCE [LARGE SCALE GENOMIC DNA]</scope>
    <source>
        <strain evidence="1 2">ATCC 48635</strain>
    </source>
</reference>
<dbReference type="Gene3D" id="1.25.10.10">
    <property type="entry name" value="Leucine-rich Repeat Variant"/>
    <property type="match status" value="2"/>
</dbReference>
<evidence type="ECO:0000313" key="2">
    <source>
        <dbReference type="Proteomes" id="UP000243579"/>
    </source>
</evidence>
<name>A0A1V9ZPE1_ACHHY</name>
<organism evidence="1 2">
    <name type="scientific">Achlya hypogyna</name>
    <name type="common">Oomycete</name>
    <name type="synonym">Protoachlya hypogyna</name>
    <dbReference type="NCBI Taxonomy" id="1202772"/>
    <lineage>
        <taxon>Eukaryota</taxon>
        <taxon>Sar</taxon>
        <taxon>Stramenopiles</taxon>
        <taxon>Oomycota</taxon>
        <taxon>Saprolegniomycetes</taxon>
        <taxon>Saprolegniales</taxon>
        <taxon>Achlyaceae</taxon>
        <taxon>Achlya</taxon>
    </lineage>
</organism>
<keyword evidence="2" id="KW-1185">Reference proteome</keyword>
<gene>
    <name evidence="1" type="ORF">ACHHYP_04237</name>
</gene>
<sequence length="327" mass="35705">MLSVVSELRQGGATALKAVQRLVQADYIETPLAPALLDLVRDEKTELPLRVPSFLALAKVCHNDDFALHPMDTSELALTVSKQLDHKDIRIQAAATLALTNLTEHQLALDEPVLQQVMQSLDTMDHEGLQRAVLGYIGNAAAVAEARQVLINDTNCIEKLSELCQAGRGEAVRGAAAFTIGNLLSGRDVHAQNMLREVVNQSFSISSYSRMPKVDGLPSLILLLSPAYSEDTNECSAWAISHGVHRNTLSQDLVGDAGGIAMLMHHLVSPNDDLRRNAILALYSSAVAHDANLDRVKRNDGEMLVEHMLSDESPECREYATLLLQEF</sequence>
<dbReference type="InterPro" id="IPR011989">
    <property type="entry name" value="ARM-like"/>
</dbReference>
<evidence type="ECO:0000313" key="1">
    <source>
        <dbReference type="EMBL" id="OQR99854.1"/>
    </source>
</evidence>
<dbReference type="SUPFAM" id="SSF48371">
    <property type="entry name" value="ARM repeat"/>
    <property type="match status" value="1"/>
</dbReference>
<dbReference type="OrthoDB" id="7537227at2759"/>
<dbReference type="EMBL" id="JNBR01000038">
    <property type="protein sequence ID" value="OQR99854.1"/>
    <property type="molecule type" value="Genomic_DNA"/>
</dbReference>
<protein>
    <submittedName>
        <fullName evidence="1">Uncharacterized protein</fullName>
    </submittedName>
</protein>
<comment type="caution">
    <text evidence="1">The sequence shown here is derived from an EMBL/GenBank/DDBJ whole genome shotgun (WGS) entry which is preliminary data.</text>
</comment>
<accession>A0A1V9ZPE1</accession>
<dbReference type="InterPro" id="IPR016024">
    <property type="entry name" value="ARM-type_fold"/>
</dbReference>
<dbReference type="AlphaFoldDB" id="A0A1V9ZPE1"/>